<evidence type="ECO:0000259" key="7">
    <source>
        <dbReference type="Pfam" id="PF00933"/>
    </source>
</evidence>
<dbReference type="Gene3D" id="3.20.20.300">
    <property type="entry name" value="Glycoside hydrolase, family 3, N-terminal domain"/>
    <property type="match status" value="1"/>
</dbReference>
<reference evidence="8 9" key="1">
    <citation type="submission" date="2017-12" db="EMBL/GenBank/DDBJ databases">
        <title>Phylogenetic diversity of female urinary microbiome.</title>
        <authorList>
            <person name="Thomas-White K."/>
            <person name="Wolfe A.J."/>
        </authorList>
    </citation>
    <scope>NUCLEOTIDE SEQUENCE [LARGE SCALE GENOMIC DNA]</scope>
    <source>
        <strain evidence="8 9">UMB0319</strain>
    </source>
</reference>
<comment type="caution">
    <text evidence="8">The sequence shown here is derived from an EMBL/GenBank/DDBJ whole genome shotgun (WGS) entry which is preliminary data.</text>
</comment>
<dbReference type="GO" id="GO:0009254">
    <property type="term" value="P:peptidoglycan turnover"/>
    <property type="evidence" value="ECO:0007669"/>
    <property type="project" value="TreeGrafter"/>
</dbReference>
<evidence type="ECO:0000313" key="9">
    <source>
        <dbReference type="Proteomes" id="UP000234778"/>
    </source>
</evidence>
<dbReference type="GeneID" id="81709147"/>
<gene>
    <name evidence="8" type="ORF">CYJ26_09395</name>
</gene>
<evidence type="ECO:0000256" key="4">
    <source>
        <dbReference type="ARBA" id="ARBA00022801"/>
    </source>
</evidence>
<evidence type="ECO:0000256" key="3">
    <source>
        <dbReference type="ARBA" id="ARBA00012663"/>
    </source>
</evidence>
<dbReference type="EC" id="3.2.1.52" evidence="3"/>
<accession>A0A2I1KRB4</accession>
<dbReference type="InterPro" id="IPR019800">
    <property type="entry name" value="Glyco_hydro_3_AS"/>
</dbReference>
<keyword evidence="4 8" id="KW-0378">Hydrolase</keyword>
<comment type="catalytic activity">
    <reaction evidence="1">
        <text>Hydrolysis of terminal non-reducing N-acetyl-D-hexosamine residues in N-acetyl-beta-D-hexosaminides.</text>
        <dbReference type="EC" id="3.2.1.52"/>
    </reaction>
</comment>
<dbReference type="InterPro" id="IPR001764">
    <property type="entry name" value="Glyco_hydro_3_N"/>
</dbReference>
<feature type="domain" description="Glycoside hydrolase family 3 N-terminal" evidence="7">
    <location>
        <begin position="84"/>
        <end position="409"/>
    </location>
</feature>
<dbReference type="InterPro" id="IPR017853">
    <property type="entry name" value="GH"/>
</dbReference>
<dbReference type="Proteomes" id="UP000234778">
    <property type="component" value="Unassembled WGS sequence"/>
</dbReference>
<dbReference type="PROSITE" id="PS51318">
    <property type="entry name" value="TAT"/>
    <property type="match status" value="1"/>
</dbReference>
<evidence type="ECO:0000256" key="5">
    <source>
        <dbReference type="ARBA" id="ARBA00023295"/>
    </source>
</evidence>
<protein>
    <recommendedName>
        <fullName evidence="3">beta-N-acetylhexosaminidase</fullName>
        <ecNumber evidence="3">3.2.1.52</ecNumber>
    </recommendedName>
</protein>
<dbReference type="GO" id="GO:0004563">
    <property type="term" value="F:beta-N-acetylhexosaminidase activity"/>
    <property type="evidence" value="ECO:0007669"/>
    <property type="project" value="UniProtKB-EC"/>
</dbReference>
<name>A0A2I1KRB4_9ACTO</name>
<organism evidence="8 9">
    <name type="scientific">Actinomyces urogenitalis</name>
    <dbReference type="NCBI Taxonomy" id="103621"/>
    <lineage>
        <taxon>Bacteria</taxon>
        <taxon>Bacillati</taxon>
        <taxon>Actinomycetota</taxon>
        <taxon>Actinomycetes</taxon>
        <taxon>Actinomycetales</taxon>
        <taxon>Actinomycetaceae</taxon>
        <taxon>Actinomyces</taxon>
    </lineage>
</organism>
<dbReference type="SUPFAM" id="SSF51445">
    <property type="entry name" value="(Trans)glycosidases"/>
    <property type="match status" value="1"/>
</dbReference>
<dbReference type="GO" id="GO:0005975">
    <property type="term" value="P:carbohydrate metabolic process"/>
    <property type="evidence" value="ECO:0007669"/>
    <property type="project" value="InterPro"/>
</dbReference>
<dbReference type="PANTHER" id="PTHR30480">
    <property type="entry name" value="BETA-HEXOSAMINIDASE-RELATED"/>
    <property type="match status" value="1"/>
</dbReference>
<dbReference type="EMBL" id="PKHA01000011">
    <property type="protein sequence ID" value="PKY98138.1"/>
    <property type="molecule type" value="Genomic_DNA"/>
</dbReference>
<evidence type="ECO:0000313" key="8">
    <source>
        <dbReference type="EMBL" id="PKY98138.1"/>
    </source>
</evidence>
<sequence length="414" mass="41521">MRHVSPSAHSRSRLSRRAALGATALIATAAAGTTAVLAWPRKSAPTPTAAPEPSTASATPSAVPTPETTPSPEVGADPVAGWSIEQMAGQLLMVGLPATGSAQALDSLLARQVGGVFLAGRSSAGVTATRALVDALTARAAAAGPSVPLLVATDQEGGNVQVLSGAGFTKIPEATTQGSWPAAELSTAATGWATELAAAGVTMNLAPVADLVDIADPSSNAPIGHWDRQYGSEAGSVAEHVVAFNAGMTQAGVVPVIKHFPGLGRTIGNTDVTAQVTDSVTTRGDAALEVFAQVIAAGAEVVMISSAFYSLIDPEAPAVFSPTVVTELLRGEMGFTGVVITDDVAAAAQVKAWTPARRAVLAVRAGCDIVLAAADSSVAPAMLDALIAEAQADPAFAEQVAAAARRVLALKAQH</sequence>
<dbReference type="Pfam" id="PF00933">
    <property type="entry name" value="Glyco_hydro_3"/>
    <property type="match status" value="1"/>
</dbReference>
<feature type="region of interest" description="Disordered" evidence="6">
    <location>
        <begin position="41"/>
        <end position="78"/>
    </location>
</feature>
<keyword evidence="5" id="KW-0326">Glycosidase</keyword>
<dbReference type="InterPro" id="IPR050226">
    <property type="entry name" value="NagZ_Beta-hexosaminidase"/>
</dbReference>
<dbReference type="RefSeq" id="WP_006548142.1">
    <property type="nucleotide sequence ID" value="NZ_CP136961.1"/>
</dbReference>
<comment type="similarity">
    <text evidence="2">Belongs to the glycosyl hydrolase 3 family.</text>
</comment>
<evidence type="ECO:0000256" key="1">
    <source>
        <dbReference type="ARBA" id="ARBA00001231"/>
    </source>
</evidence>
<evidence type="ECO:0000256" key="2">
    <source>
        <dbReference type="ARBA" id="ARBA00005336"/>
    </source>
</evidence>
<feature type="compositionally biased region" description="Low complexity" evidence="6">
    <location>
        <begin position="41"/>
        <end position="74"/>
    </location>
</feature>
<proteinExistence type="inferred from homology"/>
<dbReference type="PANTHER" id="PTHR30480:SF13">
    <property type="entry name" value="BETA-HEXOSAMINIDASE"/>
    <property type="match status" value="1"/>
</dbReference>
<dbReference type="AlphaFoldDB" id="A0A2I1KRB4"/>
<dbReference type="PROSITE" id="PS00775">
    <property type="entry name" value="GLYCOSYL_HYDROL_F3"/>
    <property type="match status" value="1"/>
</dbReference>
<evidence type="ECO:0000256" key="6">
    <source>
        <dbReference type="SAM" id="MobiDB-lite"/>
    </source>
</evidence>
<dbReference type="InterPro" id="IPR006311">
    <property type="entry name" value="TAT_signal"/>
</dbReference>
<dbReference type="InterPro" id="IPR036962">
    <property type="entry name" value="Glyco_hydro_3_N_sf"/>
</dbReference>